<reference evidence="3" key="1">
    <citation type="submission" date="2025-08" db="UniProtKB">
        <authorList>
            <consortium name="RefSeq"/>
        </authorList>
    </citation>
    <scope>IDENTIFICATION</scope>
    <source>
        <tissue evidence="3">Whole organism</tissue>
    </source>
</reference>
<dbReference type="InterPro" id="IPR007720">
    <property type="entry name" value="PigQ/GPI1"/>
</dbReference>
<dbReference type="CTD" id="117366"/>
<feature type="transmembrane region" description="Helical" evidence="1">
    <location>
        <begin position="386"/>
        <end position="405"/>
    </location>
</feature>
<dbReference type="GO" id="GO:0005783">
    <property type="term" value="C:endoplasmic reticulum"/>
    <property type="evidence" value="ECO:0007669"/>
    <property type="project" value="TreeGrafter"/>
</dbReference>
<evidence type="ECO:0000313" key="2">
    <source>
        <dbReference type="Proteomes" id="UP000694843"/>
    </source>
</evidence>
<feature type="transmembrane region" description="Helical" evidence="1">
    <location>
        <begin position="352"/>
        <end position="374"/>
    </location>
</feature>
<sequence>MDSPFVYVNVFVPDSLLIISKSFKQKLPIYGYHCTINSEQAGSQEVQHTLVVSACDNTSTQDQSSPLTILGEIACENCFNSDNNTYTAAKNTKLPVRSDISPSVFSDQSSIDNESDGIKYVFWLLFKSDSFLQVSKVLINGQALSLKNVNVIFYCSEEILEARLLCNKYGSDTTNTSLSFFISKVKHEAQKEQKSSTFSTFYYLCLGSIIYLMKVLLFFPQCCIKIQSFFQRIFDFQSATLTQLHVRVTQLNEMQRINEQMSSKIGQFFPSCLCQCTPKHSLKRNNQARCDKKGYQSHSTSLNKNAPSCDSAQDSHRYLKEPFSCKACPVYGCSNSIDWSCMPATATSDSLVLLRLFFVVLVDAALGISLLLWIQNVGSADIIYDWFLSMAQGVSSAVLQLLTWLKGAPAGLKLNQPLSVALATFFSYHVGLWMLYLEVAGGAVRALCWALVWSGPLGATVQLALLSDLLQLAALHLHCFYVYAARLHMVQISLLGSQWRAFRGNKWNPLKLRVDSLHCQPSPIHQPSGAIRPPCGDTSRAPLSRVLSAIIFTLVLFLLPTTTVYYVVFLSVRVVLVVVREVLRGAAWLLHHNPVFAPCLRLLRPSALRGEVEFESLPGLGERGAPVSLRVGVRCVPLTHVVRHFAASPSLPTFSLPSLSTVASALVYARTLI</sequence>
<keyword evidence="1" id="KW-0472">Membrane</keyword>
<accession>A0A8B7MYE7</accession>
<feature type="transmembrane region" description="Helical" evidence="1">
    <location>
        <begin position="542"/>
        <end position="559"/>
    </location>
</feature>
<feature type="transmembrane region" description="Helical" evidence="1">
    <location>
        <begin position="457"/>
        <end position="484"/>
    </location>
</feature>
<feature type="transmembrane region" description="Helical" evidence="1">
    <location>
        <begin position="417"/>
        <end position="437"/>
    </location>
</feature>
<evidence type="ECO:0000313" key="3">
    <source>
        <dbReference type="RefSeq" id="XP_018006335.1"/>
    </source>
</evidence>
<protein>
    <submittedName>
        <fullName evidence="3">Uncharacterized protein LOC108664280 isoform X1</fullName>
    </submittedName>
</protein>
<feature type="transmembrane region" description="Helical" evidence="1">
    <location>
        <begin position="201"/>
        <end position="219"/>
    </location>
</feature>
<dbReference type="Proteomes" id="UP000694843">
    <property type="component" value="Unplaced"/>
</dbReference>
<dbReference type="GO" id="GO:0016020">
    <property type="term" value="C:membrane"/>
    <property type="evidence" value="ECO:0007669"/>
    <property type="project" value="InterPro"/>
</dbReference>
<keyword evidence="1" id="KW-0812">Transmembrane</keyword>
<dbReference type="PANTHER" id="PTHR21329">
    <property type="entry name" value="PHOSPHATIDYLINOSITOL N-ACETYLGLUCOSAMINYLTRANSFERASE SUBUNIT Q-RELATED"/>
    <property type="match status" value="1"/>
</dbReference>
<keyword evidence="1" id="KW-1133">Transmembrane helix</keyword>
<name>A0A8B7MYE7_HYAAZ</name>
<dbReference type="OrthoDB" id="70250at2759"/>
<proteinExistence type="predicted"/>
<organism evidence="2 3">
    <name type="scientific">Hyalella azteca</name>
    <name type="common">Amphipod</name>
    <dbReference type="NCBI Taxonomy" id="294128"/>
    <lineage>
        <taxon>Eukaryota</taxon>
        <taxon>Metazoa</taxon>
        <taxon>Ecdysozoa</taxon>
        <taxon>Arthropoda</taxon>
        <taxon>Crustacea</taxon>
        <taxon>Multicrustacea</taxon>
        <taxon>Malacostraca</taxon>
        <taxon>Eumalacostraca</taxon>
        <taxon>Peracarida</taxon>
        <taxon>Amphipoda</taxon>
        <taxon>Senticaudata</taxon>
        <taxon>Talitrida</taxon>
        <taxon>Talitroidea</taxon>
        <taxon>Hyalellidae</taxon>
        <taxon>Hyalella</taxon>
    </lineage>
</organism>
<dbReference type="GO" id="GO:0006506">
    <property type="term" value="P:GPI anchor biosynthetic process"/>
    <property type="evidence" value="ECO:0007669"/>
    <property type="project" value="InterPro"/>
</dbReference>
<dbReference type="Pfam" id="PF05024">
    <property type="entry name" value="Gpi1"/>
    <property type="match status" value="1"/>
</dbReference>
<dbReference type="KEGG" id="hazt:108664280"/>
<dbReference type="AlphaFoldDB" id="A0A8B7MYE7"/>
<dbReference type="GeneID" id="108664280"/>
<dbReference type="RefSeq" id="XP_018006335.1">
    <property type="nucleotide sequence ID" value="XM_018150846.2"/>
</dbReference>
<evidence type="ECO:0000256" key="1">
    <source>
        <dbReference type="SAM" id="Phobius"/>
    </source>
</evidence>
<dbReference type="PANTHER" id="PTHR21329:SF3">
    <property type="entry name" value="PHOSPHATIDYLINOSITOL N-ACETYLGLUCOSAMINYLTRANSFERASE SUBUNIT Q"/>
    <property type="match status" value="1"/>
</dbReference>
<gene>
    <name evidence="3" type="primary">LOC108664280</name>
</gene>
<keyword evidence="2" id="KW-1185">Reference proteome</keyword>